<dbReference type="InterPro" id="IPR029063">
    <property type="entry name" value="SAM-dependent_MTases_sf"/>
</dbReference>
<keyword evidence="2 6" id="KW-0698">rRNA processing</keyword>
<dbReference type="AlphaFoldDB" id="C7LKF6"/>
<dbReference type="HAMAP" id="MF_00074">
    <property type="entry name" value="16SrRNA_methyltr_G"/>
    <property type="match status" value="1"/>
</dbReference>
<protein>
    <recommendedName>
        <fullName evidence="6">Ribosomal RNA small subunit methyltransferase G</fullName>
        <ecNumber evidence="6">2.1.1.-</ecNumber>
    </recommendedName>
    <alternativeName>
        <fullName evidence="6">16S rRNA 7-methylguanosine methyltransferase</fullName>
        <shortName evidence="6">16S rRNA m7G methyltransferase</shortName>
    </alternativeName>
</protein>
<evidence type="ECO:0000256" key="4">
    <source>
        <dbReference type="ARBA" id="ARBA00022679"/>
    </source>
</evidence>
<evidence type="ECO:0000256" key="2">
    <source>
        <dbReference type="ARBA" id="ARBA00022552"/>
    </source>
</evidence>
<gene>
    <name evidence="7" type="primary">gidB</name>
    <name evidence="6" type="synonym">rsmG</name>
    <name evidence="7" type="ordered locus">SMDSEM_219</name>
</gene>
<feature type="binding site" evidence="6">
    <location>
        <begin position="127"/>
        <end position="128"/>
    </location>
    <ligand>
        <name>S-adenosyl-L-methionine</name>
        <dbReference type="ChEBI" id="CHEBI:59789"/>
    </ligand>
</feature>
<dbReference type="Proteomes" id="UP000008074">
    <property type="component" value="Chromosome"/>
</dbReference>
<evidence type="ECO:0000256" key="3">
    <source>
        <dbReference type="ARBA" id="ARBA00022603"/>
    </source>
</evidence>
<dbReference type="EMBL" id="CP001605">
    <property type="protein sequence ID" value="ACU52918.1"/>
    <property type="molecule type" value="Genomic_DNA"/>
</dbReference>
<name>C7LKF6_KARMS</name>
<dbReference type="Pfam" id="PF02527">
    <property type="entry name" value="GidB"/>
    <property type="match status" value="1"/>
</dbReference>
<accession>C7LKF6</accession>
<proteinExistence type="inferred from homology"/>
<keyword evidence="4 6" id="KW-0808">Transferase</keyword>
<dbReference type="PIRSF" id="PIRSF003078">
    <property type="entry name" value="GidB"/>
    <property type="match status" value="1"/>
</dbReference>
<keyword evidence="1 6" id="KW-0963">Cytoplasm</keyword>
<dbReference type="SUPFAM" id="SSF53335">
    <property type="entry name" value="S-adenosyl-L-methionine-dependent methyltransferases"/>
    <property type="match status" value="1"/>
</dbReference>
<feature type="binding site" evidence="6">
    <location>
        <position position="76"/>
    </location>
    <ligand>
        <name>S-adenosyl-L-methionine</name>
        <dbReference type="ChEBI" id="CHEBI:59789"/>
    </ligand>
</feature>
<dbReference type="InterPro" id="IPR003682">
    <property type="entry name" value="rRNA_ssu_MeTfrase_G"/>
</dbReference>
<feature type="binding site" evidence="6">
    <location>
        <position position="81"/>
    </location>
    <ligand>
        <name>S-adenosyl-L-methionine</name>
        <dbReference type="ChEBI" id="CHEBI:59789"/>
    </ligand>
</feature>
<evidence type="ECO:0000256" key="5">
    <source>
        <dbReference type="ARBA" id="ARBA00022691"/>
    </source>
</evidence>
<evidence type="ECO:0000313" key="8">
    <source>
        <dbReference type="Proteomes" id="UP000008074"/>
    </source>
</evidence>
<evidence type="ECO:0000256" key="1">
    <source>
        <dbReference type="ARBA" id="ARBA00022490"/>
    </source>
</evidence>
<dbReference type="GO" id="GO:0070043">
    <property type="term" value="F:rRNA (guanine-N7-)-methyltransferase activity"/>
    <property type="evidence" value="ECO:0007669"/>
    <property type="project" value="UniProtKB-UniRule"/>
</dbReference>
<evidence type="ECO:0000313" key="7">
    <source>
        <dbReference type="EMBL" id="ACU52918.1"/>
    </source>
</evidence>
<keyword evidence="3 6" id="KW-0489">Methyltransferase</keyword>
<feature type="binding site" evidence="6">
    <location>
        <position position="140"/>
    </location>
    <ligand>
        <name>S-adenosyl-L-methionine</name>
        <dbReference type="ChEBI" id="CHEBI:59789"/>
    </ligand>
</feature>
<dbReference type="EC" id="2.1.1.-" evidence="6"/>
<dbReference type="HOGENOM" id="CLU_065341_2_2_10"/>
<dbReference type="Gene3D" id="3.40.50.150">
    <property type="entry name" value="Vaccinia Virus protein VP39"/>
    <property type="match status" value="1"/>
</dbReference>
<reference evidence="7 8" key="1">
    <citation type="journal article" date="2009" name="Proc. Natl. Acad. Sci. U.S.A.">
        <title>Convergent evolution of metabolic roles in bacterial co-symbionts of insects.</title>
        <authorList>
            <person name="McCutcheon J.P."/>
            <person name="McDonald B.R."/>
            <person name="Moran N.A."/>
        </authorList>
    </citation>
    <scope>NUCLEOTIDE SEQUENCE [LARGE SCALE GENOMIC DNA]</scope>
    <source>
        <strain evidence="7 8">SMDSEM</strain>
    </source>
</reference>
<comment type="similarity">
    <text evidence="6">Belongs to the methyltransferase superfamily. RNA methyltransferase RsmG family.</text>
</comment>
<sequence length="232" mass="27993">MKFNKKIKLINNYFPEIDKLKLKIYILYKIYNFYYKNINIFSKKSFNGFFEKHCIHTLSISKIMKFLKKSIVLDVGTGGGFPGIPLAIMFNETKFILIDSIKKKIKIIQIIIDELHLNNVQIVCTRIENFEKKCNFILGRAVTQLSNFIKLVKKNIKFNYKNKIFNGIFYLKVKPFENEKEKKKQYLYIEYNIYNFIKKKFFFNKKIVYIPIVKKNKFIKKWKITHLKIYNI</sequence>
<organism evidence="7 8">
    <name type="scientific">Karelsulcia muelleri (strain SMDSEM)</name>
    <name type="common">Sulcia muelleri</name>
    <dbReference type="NCBI Taxonomy" id="595499"/>
    <lineage>
        <taxon>Bacteria</taxon>
        <taxon>Pseudomonadati</taxon>
        <taxon>Bacteroidota</taxon>
        <taxon>Flavobacteriia</taxon>
        <taxon>Flavobacteriales</taxon>
        <taxon>Candidatus Karelsulcia</taxon>
    </lineage>
</organism>
<dbReference type="STRING" id="595499.SMDSEM_219"/>
<comment type="function">
    <text evidence="6">Specifically methylates the N7 position of a guanine in 16S rRNA.</text>
</comment>
<dbReference type="GO" id="GO:0005829">
    <property type="term" value="C:cytosol"/>
    <property type="evidence" value="ECO:0007669"/>
    <property type="project" value="TreeGrafter"/>
</dbReference>
<comment type="subcellular location">
    <subcellularLocation>
        <location evidence="6">Cytoplasm</location>
    </subcellularLocation>
</comment>
<keyword evidence="5 6" id="KW-0949">S-adenosyl-L-methionine</keyword>
<dbReference type="KEGG" id="sms:SMDSEM_219"/>
<dbReference type="PANTHER" id="PTHR31760">
    <property type="entry name" value="S-ADENOSYL-L-METHIONINE-DEPENDENT METHYLTRANSFERASES SUPERFAMILY PROTEIN"/>
    <property type="match status" value="1"/>
</dbReference>
<comment type="caution">
    <text evidence="6">Lacks conserved residue(s) required for the propagation of feature annotation.</text>
</comment>
<dbReference type="PANTHER" id="PTHR31760:SF0">
    <property type="entry name" value="S-ADENOSYL-L-METHIONINE-DEPENDENT METHYLTRANSFERASES SUPERFAMILY PROTEIN"/>
    <property type="match status" value="1"/>
</dbReference>
<evidence type="ECO:0000256" key="6">
    <source>
        <dbReference type="HAMAP-Rule" id="MF_00074"/>
    </source>
</evidence>